<evidence type="ECO:0000313" key="3">
    <source>
        <dbReference type="EMBL" id="THH38199.1"/>
    </source>
</evidence>
<name>A0A4S4NFA1_9RHOB</name>
<keyword evidence="2" id="KW-0732">Signal</keyword>
<dbReference type="SUPFAM" id="SSF49478">
    <property type="entry name" value="Cna protein B-type domain"/>
    <property type="match status" value="1"/>
</dbReference>
<gene>
    <name evidence="3" type="ORF">E4Z66_01080</name>
</gene>
<evidence type="ECO:0000313" key="4">
    <source>
        <dbReference type="Proteomes" id="UP000306602"/>
    </source>
</evidence>
<keyword evidence="1" id="KW-0472">Membrane</keyword>
<evidence type="ECO:0000256" key="1">
    <source>
        <dbReference type="SAM" id="Phobius"/>
    </source>
</evidence>
<accession>A0A4S4NFA1</accession>
<protein>
    <submittedName>
        <fullName evidence="3">Carboxypeptidase regulatory-like domain-containing protein</fullName>
    </submittedName>
</protein>
<dbReference type="OrthoDB" id="8447011at2"/>
<keyword evidence="3" id="KW-0378">Hydrolase</keyword>
<feature type="chain" id="PRO_5020565197" evidence="2">
    <location>
        <begin position="20"/>
        <end position="194"/>
    </location>
</feature>
<dbReference type="GO" id="GO:0004180">
    <property type="term" value="F:carboxypeptidase activity"/>
    <property type="evidence" value="ECO:0007669"/>
    <property type="project" value="UniProtKB-KW"/>
</dbReference>
<organism evidence="3 4">
    <name type="scientific">Aliishimia ponticola</name>
    <dbReference type="NCBI Taxonomy" id="2499833"/>
    <lineage>
        <taxon>Bacteria</taxon>
        <taxon>Pseudomonadati</taxon>
        <taxon>Pseudomonadota</taxon>
        <taxon>Alphaproteobacteria</taxon>
        <taxon>Rhodobacterales</taxon>
        <taxon>Paracoccaceae</taxon>
        <taxon>Aliishimia</taxon>
    </lineage>
</organism>
<feature type="transmembrane region" description="Helical" evidence="1">
    <location>
        <begin position="169"/>
        <end position="188"/>
    </location>
</feature>
<evidence type="ECO:0000256" key="2">
    <source>
        <dbReference type="SAM" id="SignalP"/>
    </source>
</evidence>
<dbReference type="AlphaFoldDB" id="A0A4S4NFA1"/>
<proteinExistence type="predicted"/>
<reference evidence="3 4" key="1">
    <citation type="submission" date="2019-04" db="EMBL/GenBank/DDBJ databases">
        <title>Shimia ponticola sp. nov., isolated from seawater.</title>
        <authorList>
            <person name="Kim Y.-O."/>
            <person name="Yoon J.-H."/>
        </authorList>
    </citation>
    <scope>NUCLEOTIDE SEQUENCE [LARGE SCALE GENOMIC DNA]</scope>
    <source>
        <strain evidence="3 4">MYP11</strain>
    </source>
</reference>
<keyword evidence="3" id="KW-0121">Carboxypeptidase</keyword>
<keyword evidence="4" id="KW-1185">Reference proteome</keyword>
<dbReference type="Proteomes" id="UP000306602">
    <property type="component" value="Unassembled WGS sequence"/>
</dbReference>
<keyword evidence="1" id="KW-0812">Transmembrane</keyword>
<feature type="signal peptide" evidence="2">
    <location>
        <begin position="1"/>
        <end position="19"/>
    </location>
</feature>
<dbReference type="EMBL" id="SRKY01000001">
    <property type="protein sequence ID" value="THH38199.1"/>
    <property type="molecule type" value="Genomic_DNA"/>
</dbReference>
<keyword evidence="1" id="KW-1133">Transmembrane helix</keyword>
<sequence>MTRALILLALLCAPLPALAHKVIAGVFASGSAIEGEIGLSNGEMAAGVEVIVTGPDGTELGRALTDADGFFIFTPTQPVRHDFRANLGAGHVANVTMPAGEVAQILGVAAQTQSPAPTAPATGPATGAPVLASLSPAERQVIAQIVRDEMRPLRREIAAYRERNDLQTILGGLGYIAGLFGIGFYMAARRKLSS</sequence>
<dbReference type="RefSeq" id="WP_136461091.1">
    <property type="nucleotide sequence ID" value="NZ_SRKY01000001.1"/>
</dbReference>
<keyword evidence="3" id="KW-0645">Protease</keyword>
<comment type="caution">
    <text evidence="3">The sequence shown here is derived from an EMBL/GenBank/DDBJ whole genome shotgun (WGS) entry which is preliminary data.</text>
</comment>